<dbReference type="KEGG" id="age:AA314_06505"/>
<evidence type="ECO:0000313" key="4">
    <source>
        <dbReference type="Proteomes" id="UP000256345"/>
    </source>
</evidence>
<gene>
    <name evidence="1" type="ORF">AA314_06505</name>
    <name evidence="2" type="ORF">ATI61_10156</name>
</gene>
<dbReference type="Proteomes" id="UP000035579">
    <property type="component" value="Chromosome"/>
</dbReference>
<organism evidence="1 3">
    <name type="scientific">Archangium gephyra</name>
    <dbReference type="NCBI Taxonomy" id="48"/>
    <lineage>
        <taxon>Bacteria</taxon>
        <taxon>Pseudomonadati</taxon>
        <taxon>Myxococcota</taxon>
        <taxon>Myxococcia</taxon>
        <taxon>Myxococcales</taxon>
        <taxon>Cystobacterineae</taxon>
        <taxon>Archangiaceae</taxon>
        <taxon>Archangium</taxon>
    </lineage>
</organism>
<dbReference type="Proteomes" id="UP000256345">
    <property type="component" value="Unassembled WGS sequence"/>
</dbReference>
<dbReference type="PROSITE" id="PS51257">
    <property type="entry name" value="PROKAR_LIPOPROTEIN"/>
    <property type="match status" value="1"/>
</dbReference>
<reference evidence="2 4" key="2">
    <citation type="submission" date="2018-08" db="EMBL/GenBank/DDBJ databases">
        <title>Genomic Encyclopedia of Archaeal and Bacterial Type Strains, Phase II (KMG-II): from individual species to whole genera.</title>
        <authorList>
            <person name="Goeker M."/>
        </authorList>
    </citation>
    <scope>NUCLEOTIDE SEQUENCE [LARGE SCALE GENOMIC DNA]</scope>
    <source>
        <strain evidence="2 4">DSM 2261</strain>
    </source>
</reference>
<evidence type="ECO:0008006" key="5">
    <source>
        <dbReference type="Google" id="ProtNLM"/>
    </source>
</evidence>
<dbReference type="AlphaFoldDB" id="A0AAC8QCK1"/>
<proteinExistence type="predicted"/>
<evidence type="ECO:0000313" key="1">
    <source>
        <dbReference type="EMBL" id="AKJ04879.1"/>
    </source>
</evidence>
<evidence type="ECO:0000313" key="3">
    <source>
        <dbReference type="Proteomes" id="UP000035579"/>
    </source>
</evidence>
<name>A0AAC8QCK1_9BACT</name>
<protein>
    <recommendedName>
        <fullName evidence="5">Outer membrane protein beta-barrel domain-containing protein</fullName>
    </recommendedName>
</protein>
<dbReference type="EMBL" id="QUMU01000001">
    <property type="protein sequence ID" value="REG37080.1"/>
    <property type="molecule type" value="Genomic_DNA"/>
</dbReference>
<accession>A0AAC8QCK1</accession>
<evidence type="ECO:0000313" key="2">
    <source>
        <dbReference type="EMBL" id="REG37080.1"/>
    </source>
</evidence>
<keyword evidence="4" id="KW-1185">Reference proteome</keyword>
<reference evidence="1 3" key="1">
    <citation type="submission" date="2015-05" db="EMBL/GenBank/DDBJ databases">
        <title>Genome assembly of Archangium gephyra DSM 2261.</title>
        <authorList>
            <person name="Sharma G."/>
            <person name="Subramanian S."/>
        </authorList>
    </citation>
    <scope>NUCLEOTIDE SEQUENCE [LARGE SCALE GENOMIC DNA]</scope>
    <source>
        <strain evidence="1 3">DSM 2261</strain>
    </source>
</reference>
<sequence>MGLDMKRTIFPLMACVAGLGALSGCVSTGMARTVDPGELQVSVSGGIQGNVGYIPQGELAVRYGVSERVDVGARLFLPGVEVDTRVALLRSPSLKSGVDVTLAPSLAFVVPITSASSALVFPSLPLLVGVNLNGSQLVLGPRVGYVINTGQPPTSQTFANNFVVGSSLGLAIPVGQAFRVVPEVSLLHRVGTTFGSSTTALHGGVGLIFGGYAEE</sequence>
<dbReference type="EMBL" id="CP011509">
    <property type="protein sequence ID" value="AKJ04879.1"/>
    <property type="molecule type" value="Genomic_DNA"/>
</dbReference>